<proteinExistence type="predicted"/>
<evidence type="ECO:0000256" key="3">
    <source>
        <dbReference type="ARBA" id="ARBA00022840"/>
    </source>
</evidence>
<dbReference type="Gene3D" id="1.25.40.20">
    <property type="entry name" value="Ankyrin repeat-containing domain"/>
    <property type="match status" value="8"/>
</dbReference>
<dbReference type="OrthoDB" id="20872at2759"/>
<dbReference type="InterPro" id="IPR036770">
    <property type="entry name" value="Ankyrin_rpt-contain_sf"/>
</dbReference>
<dbReference type="Gene3D" id="3.30.200.20">
    <property type="entry name" value="Phosphorylase Kinase, domain 1"/>
    <property type="match status" value="1"/>
</dbReference>
<dbReference type="SUPFAM" id="SSF48403">
    <property type="entry name" value="Ankyrin repeat"/>
    <property type="match status" value="3"/>
</dbReference>
<keyword evidence="2 6" id="KW-0547">Nucleotide-binding</keyword>
<sequence length="1179" mass="126414">MCLAEAVERGDTAAVAELLHDGADPNSRNKIGEPALFVAAMEGHVDIAEMLLNAGATVDLETPRGATALMISPASGSVDLVKLLLKHGANVNHSNGDGTTLAAAVQLGLDEIVQVLLTAKANVNDNNTYIKASPIVVAAERGLLAMASRLLDAGANLHSVDKEGYGAVFHAANRGHADMIRFLVSKGADPNATAPNGVGPLYAACMRGHVAAVAALLQAGANVNHPDADPCIIPAAFYDRSEIMSLLLSHGVDVNAVDFTFGGTALYAAAFNGHADVVRQLAYARAELDKPARNGLTPVMVARDNRVLQVLHDVRTKKMELLHAVRHGNLAAVRALLAEGLSVNERDKHGNTLVHLALLGHHDALLAELLRDPAVDTSCVNKFHESPTAIAAKLGVQSLIEKLHQCKTKPVVEVAARSMVHLQEVGRGGYGIVFKDTLFGQEVAVKMLVNSSNKAENLRYEIEILKNNPSPYLVRLLATADAASDAPQLFFEYMDGGNLTSYLEMLANDEPVPVVYTPIEILWVVANALHDLHAKNVVHRDIKPDNILLSSVHYIKVGDVGIAKEESKYMTTGAGTNKWRAPEVLTSGSRYGTPADIHSFGILLRTLYPNPTDASTEWAQALAADCTAVDPSRRPTAAKIVGLLRPMLQAQPHLVPSMHAFERDRAAGLQVLEAISMPSDVEDAMPAMPAAPIMSSRIGRPQSSLTPEEALHAAVETGKFDDVRALLASGVHPDCATNGMETPLMKAIHFGHSDIVNLLLEYRADVNSATHLGMTALHAAASSGSDFINQLLRVETINVNAKTNKQQTPLHAAIAAGHLANVITLLDAGADLEAASEEMQRPLHYVAMYGGKDIAAVLLARHARTSERDKSGDTALHLAIRHKHGDVAALVVEAGADISALSKGQSPMHSACQHGVTDVIPALIARGADVNSQFNLTSPLMMATHHNRADVVRALLQSPDIDINRPNAHGFTALHVAASTKCYDIVRTLLHAGVDVDHRDLVAGVWAIQLVKPEKDRAMLDLLRPAYEHRERLLEAMRLADVGRLAYLLEQPYSCNIKDKLGCSLVHLAVLADNEAMLDMLLAESRIRLATLNNEKKTPLTIAIERGSTSMAKKIFDRTLHSVVEISAAEYVETKTALGVGAFGVVVLGKYEGQKVAVKKFRRADYLKSFEAEVNALLA</sequence>
<keyword evidence="9" id="KW-1185">Reference proteome</keyword>
<evidence type="ECO:0000313" key="9">
    <source>
        <dbReference type="Proteomes" id="UP000030762"/>
    </source>
</evidence>
<dbReference type="InterPro" id="IPR017441">
    <property type="entry name" value="Protein_kinase_ATP_BS"/>
</dbReference>
<dbReference type="SMART" id="SM00248">
    <property type="entry name" value="ANK"/>
    <property type="match status" value="22"/>
</dbReference>
<dbReference type="PROSITE" id="PS00108">
    <property type="entry name" value="PROTEIN_KINASE_ST"/>
    <property type="match status" value="1"/>
</dbReference>
<dbReference type="GO" id="GO:0004672">
    <property type="term" value="F:protein kinase activity"/>
    <property type="evidence" value="ECO:0007669"/>
    <property type="project" value="InterPro"/>
</dbReference>
<dbReference type="PROSITE" id="PS50297">
    <property type="entry name" value="ANK_REP_REGION"/>
    <property type="match status" value="9"/>
</dbReference>
<dbReference type="SUPFAM" id="SSF56112">
    <property type="entry name" value="Protein kinase-like (PK-like)"/>
    <property type="match status" value="2"/>
</dbReference>
<feature type="repeat" description="ANK" evidence="5">
    <location>
        <begin position="163"/>
        <end position="195"/>
    </location>
</feature>
<evidence type="ECO:0000259" key="7">
    <source>
        <dbReference type="PROSITE" id="PS50011"/>
    </source>
</evidence>
<accession>T0RP65</accession>
<feature type="repeat" description="ANK" evidence="5">
    <location>
        <begin position="739"/>
        <end position="771"/>
    </location>
</feature>
<feature type="repeat" description="ANK" evidence="5">
    <location>
        <begin position="969"/>
        <end position="1001"/>
    </location>
</feature>
<dbReference type="PROSITE" id="PS50088">
    <property type="entry name" value="ANK_REPEAT"/>
    <property type="match status" value="11"/>
</dbReference>
<dbReference type="STRING" id="1156394.T0RP65"/>
<feature type="repeat" description="ANK" evidence="5">
    <location>
        <begin position="64"/>
        <end position="96"/>
    </location>
</feature>
<dbReference type="Pfam" id="PF13637">
    <property type="entry name" value="Ank_4"/>
    <property type="match status" value="1"/>
</dbReference>
<dbReference type="InterPro" id="IPR008271">
    <property type="entry name" value="Ser/Thr_kinase_AS"/>
</dbReference>
<dbReference type="PANTHER" id="PTHR24198:SF165">
    <property type="entry name" value="ANKYRIN REPEAT-CONTAINING PROTEIN-RELATED"/>
    <property type="match status" value="1"/>
</dbReference>
<dbReference type="InParanoid" id="T0RP65"/>
<dbReference type="PANTHER" id="PTHR24198">
    <property type="entry name" value="ANKYRIN REPEAT AND PROTEIN KINASE DOMAIN-CONTAINING PROTEIN"/>
    <property type="match status" value="1"/>
</dbReference>
<keyword evidence="4 5" id="KW-0040">ANK repeat</keyword>
<dbReference type="Pfam" id="PF00069">
    <property type="entry name" value="Pkinase"/>
    <property type="match status" value="1"/>
</dbReference>
<dbReference type="OMA" id="CATNGME"/>
<keyword evidence="3 6" id="KW-0067">ATP-binding</keyword>
<evidence type="ECO:0000313" key="8">
    <source>
        <dbReference type="EMBL" id="EQC31887.1"/>
    </source>
</evidence>
<feature type="repeat" description="ANK" evidence="5">
    <location>
        <begin position="871"/>
        <end position="903"/>
    </location>
</feature>
<dbReference type="PROSITE" id="PS50011">
    <property type="entry name" value="PROTEIN_KINASE_DOM"/>
    <property type="match status" value="2"/>
</dbReference>
<feature type="domain" description="Protein kinase" evidence="7">
    <location>
        <begin position="1132"/>
        <end position="1179"/>
    </location>
</feature>
<keyword evidence="8" id="KW-0808">Transferase</keyword>
<reference evidence="8 9" key="1">
    <citation type="submission" date="2012-04" db="EMBL/GenBank/DDBJ databases">
        <title>The Genome Sequence of Saprolegnia declina VS20.</title>
        <authorList>
            <consortium name="The Broad Institute Genome Sequencing Platform"/>
            <person name="Russ C."/>
            <person name="Nusbaum C."/>
            <person name="Tyler B."/>
            <person name="van West P."/>
            <person name="Dieguez-Uribeondo J."/>
            <person name="de Bruijn I."/>
            <person name="Tripathy S."/>
            <person name="Jiang R."/>
            <person name="Young S.K."/>
            <person name="Zeng Q."/>
            <person name="Gargeya S."/>
            <person name="Fitzgerald M."/>
            <person name="Haas B."/>
            <person name="Abouelleil A."/>
            <person name="Alvarado L."/>
            <person name="Arachchi H.M."/>
            <person name="Berlin A."/>
            <person name="Chapman S.B."/>
            <person name="Goldberg J."/>
            <person name="Griggs A."/>
            <person name="Gujja S."/>
            <person name="Hansen M."/>
            <person name="Howarth C."/>
            <person name="Imamovic A."/>
            <person name="Larimer J."/>
            <person name="McCowen C."/>
            <person name="Montmayeur A."/>
            <person name="Murphy C."/>
            <person name="Neiman D."/>
            <person name="Pearson M."/>
            <person name="Priest M."/>
            <person name="Roberts A."/>
            <person name="Saif S."/>
            <person name="Shea T."/>
            <person name="Sisk P."/>
            <person name="Sykes S."/>
            <person name="Wortman J."/>
            <person name="Nusbaum C."/>
            <person name="Birren B."/>
        </authorList>
    </citation>
    <scope>NUCLEOTIDE SEQUENCE [LARGE SCALE GENOMIC DNA]</scope>
    <source>
        <strain evidence="8 9">VS20</strain>
    </source>
</reference>
<feature type="repeat" description="ANK" evidence="5">
    <location>
        <begin position="805"/>
        <end position="837"/>
    </location>
</feature>
<dbReference type="eggNOG" id="KOG0502">
    <property type="taxonomic scope" value="Eukaryota"/>
</dbReference>
<keyword evidence="8" id="KW-0418">Kinase</keyword>
<evidence type="ECO:0000256" key="5">
    <source>
        <dbReference type="PROSITE-ProRule" id="PRU00023"/>
    </source>
</evidence>
<dbReference type="Proteomes" id="UP000030762">
    <property type="component" value="Unassembled WGS sequence"/>
</dbReference>
<keyword evidence="1" id="KW-0677">Repeat</keyword>
<evidence type="ECO:0000256" key="6">
    <source>
        <dbReference type="PROSITE-ProRule" id="PRU10141"/>
    </source>
</evidence>
<feature type="repeat" description="ANK" evidence="5">
    <location>
        <begin position="903"/>
        <end position="935"/>
    </location>
</feature>
<dbReference type="AlphaFoldDB" id="T0RP65"/>
<gene>
    <name evidence="8" type="ORF">SDRG_10405</name>
</gene>
<dbReference type="eggNOG" id="KOG4177">
    <property type="taxonomic scope" value="Eukaryota"/>
</dbReference>
<dbReference type="InterPro" id="IPR002110">
    <property type="entry name" value="Ankyrin_rpt"/>
</dbReference>
<dbReference type="PROSITE" id="PS00107">
    <property type="entry name" value="PROTEIN_KINASE_ATP"/>
    <property type="match status" value="1"/>
</dbReference>
<evidence type="ECO:0000256" key="2">
    <source>
        <dbReference type="ARBA" id="ARBA00022741"/>
    </source>
</evidence>
<protein>
    <submittedName>
        <fullName evidence="8">TKL protein kinase</fullName>
    </submittedName>
</protein>
<name>T0RP65_SAPDV</name>
<feature type="domain" description="Protein kinase" evidence="7">
    <location>
        <begin position="419"/>
        <end position="672"/>
    </location>
</feature>
<dbReference type="VEuPathDB" id="FungiDB:SDRG_10405"/>
<feature type="repeat" description="ANK" evidence="5">
    <location>
        <begin position="31"/>
        <end position="63"/>
    </location>
</feature>
<dbReference type="InterPro" id="IPR000719">
    <property type="entry name" value="Prot_kinase_dom"/>
</dbReference>
<dbReference type="PRINTS" id="PR01415">
    <property type="entry name" value="ANKYRIN"/>
</dbReference>
<feature type="repeat" description="ANK" evidence="5">
    <location>
        <begin position="196"/>
        <end position="228"/>
    </location>
</feature>
<dbReference type="Pfam" id="PF12796">
    <property type="entry name" value="Ank_2"/>
    <property type="match status" value="6"/>
</dbReference>
<dbReference type="InterPro" id="IPR011009">
    <property type="entry name" value="Kinase-like_dom_sf"/>
</dbReference>
<organism evidence="8 9">
    <name type="scientific">Saprolegnia diclina (strain VS20)</name>
    <dbReference type="NCBI Taxonomy" id="1156394"/>
    <lineage>
        <taxon>Eukaryota</taxon>
        <taxon>Sar</taxon>
        <taxon>Stramenopiles</taxon>
        <taxon>Oomycota</taxon>
        <taxon>Saprolegniomycetes</taxon>
        <taxon>Saprolegniales</taxon>
        <taxon>Saprolegniaceae</taxon>
        <taxon>Saprolegnia</taxon>
    </lineage>
</organism>
<evidence type="ECO:0000256" key="4">
    <source>
        <dbReference type="ARBA" id="ARBA00023043"/>
    </source>
</evidence>
<feature type="repeat" description="ANK" evidence="5">
    <location>
        <begin position="130"/>
        <end position="162"/>
    </location>
</feature>
<dbReference type="EMBL" id="JH767166">
    <property type="protein sequence ID" value="EQC31887.1"/>
    <property type="molecule type" value="Genomic_DNA"/>
</dbReference>
<evidence type="ECO:0000256" key="1">
    <source>
        <dbReference type="ARBA" id="ARBA00022737"/>
    </source>
</evidence>
<dbReference type="RefSeq" id="XP_008614615.1">
    <property type="nucleotide sequence ID" value="XM_008616393.1"/>
</dbReference>
<feature type="repeat" description="ANK" evidence="5">
    <location>
        <begin position="316"/>
        <end position="348"/>
    </location>
</feature>
<feature type="binding site" evidence="6">
    <location>
        <position position="1160"/>
    </location>
    <ligand>
        <name>ATP</name>
        <dbReference type="ChEBI" id="CHEBI:30616"/>
    </ligand>
</feature>
<dbReference type="SMART" id="SM00220">
    <property type="entry name" value="S_TKc"/>
    <property type="match status" value="1"/>
</dbReference>
<dbReference type="GeneID" id="19951132"/>
<dbReference type="Gene3D" id="1.10.510.10">
    <property type="entry name" value="Transferase(Phosphotransferase) domain 1"/>
    <property type="match status" value="1"/>
</dbReference>
<dbReference type="GO" id="GO:0005524">
    <property type="term" value="F:ATP binding"/>
    <property type="evidence" value="ECO:0007669"/>
    <property type="project" value="UniProtKB-UniRule"/>
</dbReference>